<dbReference type="EMBL" id="QXGI01000012">
    <property type="protein sequence ID" value="RSX44711.1"/>
    <property type="molecule type" value="Genomic_DNA"/>
</dbReference>
<organism evidence="1 2">
    <name type="scientific">Bifidobacterium castoris</name>
    <dbReference type="NCBI Taxonomy" id="2306972"/>
    <lineage>
        <taxon>Bacteria</taxon>
        <taxon>Bacillati</taxon>
        <taxon>Actinomycetota</taxon>
        <taxon>Actinomycetes</taxon>
        <taxon>Bifidobacteriales</taxon>
        <taxon>Bifidobacteriaceae</taxon>
        <taxon>Bifidobacterium</taxon>
    </lineage>
</organism>
<dbReference type="AlphaFoldDB" id="A0A430F4Q6"/>
<keyword evidence="2" id="KW-1185">Reference proteome</keyword>
<gene>
    <name evidence="1" type="ORF">D2E22_1997</name>
</gene>
<dbReference type="Proteomes" id="UP000288052">
    <property type="component" value="Unassembled WGS sequence"/>
</dbReference>
<evidence type="ECO:0000313" key="2">
    <source>
        <dbReference type="Proteomes" id="UP000288052"/>
    </source>
</evidence>
<accession>A0A430F4Q6</accession>
<proteinExistence type="predicted"/>
<reference evidence="1 2" key="1">
    <citation type="submission" date="2018-09" db="EMBL/GenBank/DDBJ databases">
        <title>Characterization of the phylogenetic diversity of five novel species belonging to the genus Bifidobacterium.</title>
        <authorList>
            <person name="Lugli G.A."/>
            <person name="Duranti S."/>
            <person name="Milani C."/>
        </authorList>
    </citation>
    <scope>NUCLEOTIDE SEQUENCE [LARGE SCALE GENOMIC DNA]</scope>
    <source>
        <strain evidence="1 2">2020B</strain>
    </source>
</reference>
<name>A0A430F4Q6_9BIFI</name>
<protein>
    <submittedName>
        <fullName evidence="1">Uncharacterized protein</fullName>
    </submittedName>
</protein>
<sequence>MSEPVEVTNLIPNPKPTSTAAWRVGSGKDISVGMSDDGWMRLVNNTTGNDCYVYAQIQLAAGAWRFGAELDEPVGTYAVNELRFIRLSPTQEMQRAEWDGTPGRLVTPANVLSDAATVQLRLMVGPKAGDAVRVRRLFVMSEEDYQHMVDNNIEWFDGDGIVAGGGVLPNGLSPHVDRRVLAVVA</sequence>
<evidence type="ECO:0000313" key="1">
    <source>
        <dbReference type="EMBL" id="RSX44711.1"/>
    </source>
</evidence>
<comment type="caution">
    <text evidence="1">The sequence shown here is derived from an EMBL/GenBank/DDBJ whole genome shotgun (WGS) entry which is preliminary data.</text>
</comment>